<sequence>MHNTASMGSLEKETTTNSFCNSNVYRSEVEKQIATATVPDCLCDLAVFDAFPVEDIIRALNKSGYAIVSSKLDLDQESSCKTPTTNPRSVLKKTICLNTSIDDEVHVREFNTDSWDYEHRCTSSNSLCSTDLEYVIALSSKCSPTRLRQSAGNKALLMPSRDKISYNHQVMEDSRCISDHAVHVTLNAFVPTSTGLEERRSQLNTTSNHQLSAISECNKHQTTQDLQHQLCNTNSVSLLVGLHVIKNEEVALCNNPFFQNPENSVHTPQNHLEVMLPSNTARHDSLRNYNAKVAESSSDPLVCLFFKLCHYLLIFSLKSIAFYLFLLVNHIRNTLVSGQTINEDFTNSLNGTCEETTSINKGQRSQKFLHCIICMTHGEKNLVEGKGLPTKIQLDFVYPPSGPSLGFLSVEWDNTMGPIHDEAIIKYGQQLLKAQEVDTVEDCPRDGQHRPVNTPCLLKIVKNSMLCNTTMRKLAPFLHINATPMSRVDILLERNEVKVKSVMDASLKSVRIIVKREELHKIVHETTDSIPEMCEAITNPTSKLEINQLEVTNGLIALNKSAPELVSSIKYLEELYTSRCVDSKITENVQKTFSTINKENQLSSNEKNHMSSFLEHTNALHVEGYVQLLENERKQKEPCQLPSPRVLVSSGFQSDSPVSGRP</sequence>
<evidence type="ECO:0000313" key="2">
    <source>
        <dbReference type="Proteomes" id="UP000095283"/>
    </source>
</evidence>
<evidence type="ECO:0000313" key="3">
    <source>
        <dbReference type="WBParaSite" id="Hba_12448"/>
    </source>
</evidence>
<dbReference type="WBParaSite" id="Hba_12448">
    <property type="protein sequence ID" value="Hba_12448"/>
    <property type="gene ID" value="Hba_12448"/>
</dbReference>
<feature type="region of interest" description="Disordered" evidence="1">
    <location>
        <begin position="637"/>
        <end position="662"/>
    </location>
</feature>
<feature type="compositionally biased region" description="Polar residues" evidence="1">
    <location>
        <begin position="650"/>
        <end position="662"/>
    </location>
</feature>
<organism evidence="2 3">
    <name type="scientific">Heterorhabditis bacteriophora</name>
    <name type="common">Entomopathogenic nematode worm</name>
    <dbReference type="NCBI Taxonomy" id="37862"/>
    <lineage>
        <taxon>Eukaryota</taxon>
        <taxon>Metazoa</taxon>
        <taxon>Ecdysozoa</taxon>
        <taxon>Nematoda</taxon>
        <taxon>Chromadorea</taxon>
        <taxon>Rhabditida</taxon>
        <taxon>Rhabditina</taxon>
        <taxon>Rhabditomorpha</taxon>
        <taxon>Strongyloidea</taxon>
        <taxon>Heterorhabditidae</taxon>
        <taxon>Heterorhabditis</taxon>
    </lineage>
</organism>
<keyword evidence="2" id="KW-1185">Reference proteome</keyword>
<reference evidence="3" key="1">
    <citation type="submission" date="2016-11" db="UniProtKB">
        <authorList>
            <consortium name="WormBaseParasite"/>
        </authorList>
    </citation>
    <scope>IDENTIFICATION</scope>
</reference>
<accession>A0A1I7X4R0</accession>
<dbReference type="Proteomes" id="UP000095283">
    <property type="component" value="Unplaced"/>
</dbReference>
<evidence type="ECO:0000256" key="1">
    <source>
        <dbReference type="SAM" id="MobiDB-lite"/>
    </source>
</evidence>
<protein>
    <submittedName>
        <fullName evidence="3">Methylcytosine dioxygenase</fullName>
    </submittedName>
</protein>
<proteinExistence type="predicted"/>
<name>A0A1I7X4R0_HETBA</name>
<dbReference type="AlphaFoldDB" id="A0A1I7X4R0"/>